<gene>
    <name evidence="3" type="ORF">RZN69_12165</name>
</gene>
<dbReference type="RefSeq" id="WP_317831239.1">
    <property type="nucleotide sequence ID" value="NZ_CP136920.1"/>
</dbReference>
<dbReference type="SUPFAM" id="SSF110296">
    <property type="entry name" value="Oligoxyloglucan reducing end-specific cellobiohydrolase"/>
    <property type="match status" value="3"/>
</dbReference>
<dbReference type="GO" id="GO:0010411">
    <property type="term" value="P:xyloglucan metabolic process"/>
    <property type="evidence" value="ECO:0007669"/>
    <property type="project" value="TreeGrafter"/>
</dbReference>
<dbReference type="CDD" id="cd15482">
    <property type="entry name" value="Sialidase_non-viral"/>
    <property type="match status" value="2"/>
</dbReference>
<reference evidence="3 4" key="1">
    <citation type="submission" date="2023-10" db="EMBL/GenBank/DDBJ databases">
        <title>Rubellicoccus peritrichatus gen. nov., sp. nov., isolated from an algae of coral reef tank.</title>
        <authorList>
            <person name="Luo J."/>
        </authorList>
    </citation>
    <scope>NUCLEOTIDE SEQUENCE [LARGE SCALE GENOMIC DNA]</scope>
    <source>
        <strain evidence="3 4">CR14</strain>
    </source>
</reference>
<dbReference type="Proteomes" id="UP001304300">
    <property type="component" value="Chromosome"/>
</dbReference>
<feature type="domain" description="Sortilin N-terminal" evidence="2">
    <location>
        <begin position="107"/>
        <end position="221"/>
    </location>
</feature>
<sequence length="870" mass="94225">MAALTLSLKANTVADRDYTPWQSSSFGGGGFAQNIVIAPSNPDVIYATVDVGGVYRSDDGGLNWRMIHGNLPSAEGIYSVRGLTVSPNNADDILIAVGNQWAPRQGIFRTTDSGKSWDKVLGAQFFGNEVFRSAGNVFARNTDGEIFAGTGGDGVFISSDDGATWKALGLEDHFITDIDFDSQGNGWICSVPWESHDKDSYHGSFFFSSDNGQTWTQLAEESPQEIVVSSNGTLVGIFNSAIIKHSDDLGKTWLDFSQGLPIDLEASKNHTSESRFQAIASGPDLLLLGSSRGSIYQRKTSDSMWTIVPREAVVEFVDRRPWWGRIEPGKWQHFGACMGSITIAPNNPDHWWFTDWYGIYETGDAGRIWTLRIDGIETTVIHDVIADPTDPAVIHVGMADNAYARSLDGGATFDTNKPASNMKMLASSPALPSRIYATGDNEAEWRASRLWVSTDRGDTWHKSPMLGLPSSAEHSINSIQVHPENPYEVILAVSGSYHEGGGVYRSIDGGKSFVSMNEGLGQFDKLFLERIWALGPELAMTTSGRIALASQQQDVTYYYDGTIWIQTQSNGEGKPQGIIAAGESFLLSRAEGGLWESNDDRLKWDRILNDTVNTLTSDATNPLNIAVSTNTNIQISSDGGNTWAAYPLPPHGLVSTLTFAGERLVAGTRGGGLFWMPLTPDAETPIVAGKASSGMLPVVESSLVNQPEIHDGAFDMTDTVNRFWTEPWIGEGNAMVERITLNEDGPGGALKLYSVDGPTNATTSLVFPAVENHFQLKFRWKVEGLPKAKAQVALVSFESGSQIAWIPLTLSTGPTSGWATFDAKVKLASSATLGKIVVLLNGEGSVFLDDLETHLTPLIFGTPIAIMPTN</sequence>
<accession>A0AAQ3L8R2</accession>
<keyword evidence="1" id="KW-0677">Repeat</keyword>
<dbReference type="Pfam" id="PF15902">
    <property type="entry name" value="Sortilin-Vps10"/>
    <property type="match status" value="1"/>
</dbReference>
<evidence type="ECO:0000313" key="4">
    <source>
        <dbReference type="Proteomes" id="UP001304300"/>
    </source>
</evidence>
<dbReference type="PANTHER" id="PTHR43739">
    <property type="entry name" value="XYLOGLUCANASE (EUROFUNG)"/>
    <property type="match status" value="1"/>
</dbReference>
<name>A0AAQ3L8R2_9BACT</name>
<dbReference type="Gene3D" id="2.130.10.10">
    <property type="entry name" value="YVTN repeat-like/Quinoprotein amine dehydrogenase"/>
    <property type="match status" value="2"/>
</dbReference>
<proteinExistence type="predicted"/>
<dbReference type="InterPro" id="IPR015943">
    <property type="entry name" value="WD40/YVTN_repeat-like_dom_sf"/>
</dbReference>
<evidence type="ECO:0000259" key="2">
    <source>
        <dbReference type="Pfam" id="PF15902"/>
    </source>
</evidence>
<dbReference type="AlphaFoldDB" id="A0AAQ3L8R2"/>
<protein>
    <recommendedName>
        <fullName evidence="2">Sortilin N-terminal domain-containing protein</fullName>
    </recommendedName>
</protein>
<dbReference type="InterPro" id="IPR031778">
    <property type="entry name" value="Sortilin_N"/>
</dbReference>
<dbReference type="EMBL" id="CP136920">
    <property type="protein sequence ID" value="WOO39370.1"/>
    <property type="molecule type" value="Genomic_DNA"/>
</dbReference>
<dbReference type="InterPro" id="IPR052025">
    <property type="entry name" value="Xyloglucanase_GH74"/>
</dbReference>
<evidence type="ECO:0000313" key="3">
    <source>
        <dbReference type="EMBL" id="WOO39370.1"/>
    </source>
</evidence>
<evidence type="ECO:0000256" key="1">
    <source>
        <dbReference type="ARBA" id="ARBA00022737"/>
    </source>
</evidence>
<organism evidence="3 4">
    <name type="scientific">Rubellicoccus peritrichatus</name>
    <dbReference type="NCBI Taxonomy" id="3080537"/>
    <lineage>
        <taxon>Bacteria</taxon>
        <taxon>Pseudomonadati</taxon>
        <taxon>Verrucomicrobiota</taxon>
        <taxon>Opitutia</taxon>
        <taxon>Puniceicoccales</taxon>
        <taxon>Cerasicoccaceae</taxon>
        <taxon>Rubellicoccus</taxon>
    </lineage>
</organism>
<keyword evidence="4" id="KW-1185">Reference proteome</keyword>
<dbReference type="KEGG" id="puo:RZN69_12165"/>
<dbReference type="PANTHER" id="PTHR43739:SF5">
    <property type="entry name" value="EXO-ALPHA-SIALIDASE"/>
    <property type="match status" value="1"/>
</dbReference>